<name>A0A022QBM9_ERYGU</name>
<dbReference type="InterPro" id="IPR013083">
    <property type="entry name" value="Znf_RING/FYVE/PHD"/>
</dbReference>
<dbReference type="Gene3D" id="3.30.40.10">
    <property type="entry name" value="Zinc/RING finger domain, C3HC4 (zinc finger)"/>
    <property type="match status" value="1"/>
</dbReference>
<dbReference type="PhylomeDB" id="A0A022QBM9"/>
<evidence type="ECO:0000313" key="2">
    <source>
        <dbReference type="EMBL" id="EYU24663.1"/>
    </source>
</evidence>
<accession>A0A022QBM9</accession>
<dbReference type="InterPro" id="IPR012866">
    <property type="entry name" value="DUF1644"/>
</dbReference>
<gene>
    <name evidence="2" type="ORF">MIMGU_mgv1a012714mg</name>
</gene>
<feature type="region of interest" description="Disordered" evidence="1">
    <location>
        <begin position="203"/>
        <end position="242"/>
    </location>
</feature>
<evidence type="ECO:0000256" key="1">
    <source>
        <dbReference type="SAM" id="MobiDB-lite"/>
    </source>
</evidence>
<dbReference type="STRING" id="4155.A0A022QBM9"/>
<proteinExistence type="predicted"/>
<dbReference type="AlphaFoldDB" id="A0A022QBM9"/>
<feature type="compositionally biased region" description="Polar residues" evidence="1">
    <location>
        <begin position="231"/>
        <end position="242"/>
    </location>
</feature>
<dbReference type="PANTHER" id="PTHR31197">
    <property type="entry name" value="OS01G0612600 PROTEIN"/>
    <property type="match status" value="1"/>
</dbReference>
<dbReference type="EMBL" id="KI632119">
    <property type="protein sequence ID" value="EYU24663.1"/>
    <property type="molecule type" value="Genomic_DNA"/>
</dbReference>
<keyword evidence="3" id="KW-1185">Reference proteome</keyword>
<protein>
    <submittedName>
        <fullName evidence="2">Uncharacterized protein</fullName>
    </submittedName>
</protein>
<dbReference type="SUPFAM" id="SSF57850">
    <property type="entry name" value="RING/U-box"/>
    <property type="match status" value="1"/>
</dbReference>
<feature type="compositionally biased region" description="Basic and acidic residues" evidence="1">
    <location>
        <begin position="206"/>
        <end position="228"/>
    </location>
</feature>
<evidence type="ECO:0000313" key="3">
    <source>
        <dbReference type="Proteomes" id="UP000030748"/>
    </source>
</evidence>
<organism evidence="2 3">
    <name type="scientific">Erythranthe guttata</name>
    <name type="common">Yellow monkey flower</name>
    <name type="synonym">Mimulus guttatus</name>
    <dbReference type="NCBI Taxonomy" id="4155"/>
    <lineage>
        <taxon>Eukaryota</taxon>
        <taxon>Viridiplantae</taxon>
        <taxon>Streptophyta</taxon>
        <taxon>Embryophyta</taxon>
        <taxon>Tracheophyta</taxon>
        <taxon>Spermatophyta</taxon>
        <taxon>Magnoliopsida</taxon>
        <taxon>eudicotyledons</taxon>
        <taxon>Gunneridae</taxon>
        <taxon>Pentapetalae</taxon>
        <taxon>asterids</taxon>
        <taxon>lamiids</taxon>
        <taxon>Lamiales</taxon>
        <taxon>Phrymaceae</taxon>
        <taxon>Erythranthe</taxon>
    </lineage>
</organism>
<sequence>MPKDEIVNSASFDETTTTPCSKDLGKDDRCDISGSHVGDVTEWEEIQCPICMERPHNAVLLNCSSRDKGCRPFICDTLHPHSNCLDQFRKLSATSSSSRESEIACPLCRGAVTGFDVVGPARVFMDSQQRGCSAEGCGFAGSYRELKRHALVDHFFDGGESFSDESEVSDFDEDEEDEVVFGEASAYFFGSEYYGRNNAMSVPLRSNERRGNGSTRLRENGSSRDRGENVQYRSSSRYFIPG</sequence>
<dbReference type="Pfam" id="PF07800">
    <property type="entry name" value="DUF1644"/>
    <property type="match status" value="1"/>
</dbReference>
<dbReference type="KEGG" id="egt:105972375"/>
<reference evidence="2 3" key="1">
    <citation type="journal article" date="2013" name="Proc. Natl. Acad. Sci. U.S.A.">
        <title>Fine-scale variation in meiotic recombination in Mimulus inferred from population shotgun sequencing.</title>
        <authorList>
            <person name="Hellsten U."/>
            <person name="Wright K.M."/>
            <person name="Jenkins J."/>
            <person name="Shu S."/>
            <person name="Yuan Y."/>
            <person name="Wessler S.R."/>
            <person name="Schmutz J."/>
            <person name="Willis J.H."/>
            <person name="Rokhsar D.S."/>
        </authorList>
    </citation>
    <scope>NUCLEOTIDE SEQUENCE [LARGE SCALE GENOMIC DNA]</scope>
    <source>
        <strain evidence="3">cv. DUN x IM62</strain>
    </source>
</reference>
<dbReference type="OrthoDB" id="1921166at2759"/>
<dbReference type="GO" id="GO:0005634">
    <property type="term" value="C:nucleus"/>
    <property type="evidence" value="ECO:0000318"/>
    <property type="project" value="GO_Central"/>
</dbReference>
<dbReference type="Proteomes" id="UP000030748">
    <property type="component" value="Unassembled WGS sequence"/>
</dbReference>
<dbReference type="GO" id="GO:0003700">
    <property type="term" value="F:DNA-binding transcription factor activity"/>
    <property type="evidence" value="ECO:0000318"/>
    <property type="project" value="GO_Central"/>
</dbReference>
<dbReference type="eggNOG" id="ENOG502QX5Z">
    <property type="taxonomic scope" value="Eukaryota"/>
</dbReference>
<dbReference type="PANTHER" id="PTHR31197:SF29">
    <property type="entry name" value="C2H2-TYPE DOMAIN-CONTAINING PROTEIN"/>
    <property type="match status" value="1"/>
</dbReference>